<reference evidence="6" key="1">
    <citation type="journal article" date="2019" name="Int. J. Syst. Evol. Microbiol.">
        <title>The Global Catalogue of Microorganisms (GCM) 10K type strain sequencing project: providing services to taxonomists for standard genome sequencing and annotation.</title>
        <authorList>
            <consortium name="The Broad Institute Genomics Platform"/>
            <consortium name="The Broad Institute Genome Sequencing Center for Infectious Disease"/>
            <person name="Wu L."/>
            <person name="Ma J."/>
        </authorList>
    </citation>
    <scope>NUCLEOTIDE SEQUENCE [LARGE SCALE GENOMIC DNA]</scope>
    <source>
        <strain evidence="6">JCM 12607</strain>
    </source>
</reference>
<dbReference type="PROSITE" id="PS50056">
    <property type="entry name" value="TYR_PHOSPHATASE_2"/>
    <property type="match status" value="1"/>
</dbReference>
<keyword evidence="2" id="KW-0378">Hydrolase</keyword>
<sequence length="431" mass="46635">MARNFHGWRDGGATDIGNQTRSVLAAAKARKTGTLSQAMAAEADAYTARTQYSAGNGSLMRTGIVALAYLDDVEGMVKAATLISSLTHSDPECVEACILWCSGIRTAVLEGTFDGVRQGIALLPEDRRETWHARLDEAEANPPHHWSRNGYVVTALQAAWSAITRTPVPELAPERDSFPAQHFQLATEAAVRAGNDTDTVAAIAGALLGARWGVSAIPADWQRAVNGWPNMSGPDLVRLAVLSARKGADDSDGWPSAPRVKTPGYAGKAFTVAHPEDPGVVLGNLPVTEYDDTPPIDAVVSLCRVGRDPVFSRTGADHVRVWLVDKEGENPNLHYALDQAARQVLRLRQEGKRVFLHCVAGRSRTPAVAATYSTLLGTDPHTALTDIWTALNKHWTLLAHQQLHDAVYELAGQPPHRPQPQPRRTFFGKRG</sequence>
<evidence type="ECO:0000259" key="4">
    <source>
        <dbReference type="PROSITE" id="PS50056"/>
    </source>
</evidence>
<dbReference type="InterPro" id="IPR029021">
    <property type="entry name" value="Prot-tyrosine_phosphatase-like"/>
</dbReference>
<evidence type="ECO:0000256" key="1">
    <source>
        <dbReference type="ARBA" id="ARBA00010702"/>
    </source>
</evidence>
<dbReference type="EMBL" id="JBHTGL010000006">
    <property type="protein sequence ID" value="MFD0622410.1"/>
    <property type="molecule type" value="Genomic_DNA"/>
</dbReference>
<dbReference type="InterPro" id="IPR005502">
    <property type="entry name" value="Ribosyl_crysJ1"/>
</dbReference>
<evidence type="ECO:0000313" key="6">
    <source>
        <dbReference type="Proteomes" id="UP001596915"/>
    </source>
</evidence>
<protein>
    <submittedName>
        <fullName evidence="5">ADP-ribosylglycohydrolase family protein</fullName>
    </submittedName>
</protein>
<dbReference type="Pfam" id="PF03747">
    <property type="entry name" value="ADP_ribosyl_GH"/>
    <property type="match status" value="1"/>
</dbReference>
<dbReference type="InterPro" id="IPR016130">
    <property type="entry name" value="Tyr_Pase_AS"/>
</dbReference>
<dbReference type="Gene3D" id="3.90.190.10">
    <property type="entry name" value="Protein tyrosine phosphatase superfamily"/>
    <property type="match status" value="1"/>
</dbReference>
<dbReference type="PANTHER" id="PTHR16222:SF24">
    <property type="entry name" value="ADP-RIBOSYLHYDROLASE ARH3"/>
    <property type="match status" value="1"/>
</dbReference>
<dbReference type="SUPFAM" id="SSF101478">
    <property type="entry name" value="ADP-ribosylglycohydrolase"/>
    <property type="match status" value="1"/>
</dbReference>
<evidence type="ECO:0000313" key="5">
    <source>
        <dbReference type="EMBL" id="MFD0622410.1"/>
    </source>
</evidence>
<comment type="similarity">
    <text evidence="1">Belongs to the ADP-ribosylglycohydrolase family.</text>
</comment>
<accession>A0ABW2WQZ3</accession>
<feature type="region of interest" description="Disordered" evidence="3">
    <location>
        <begin position="412"/>
        <end position="431"/>
    </location>
</feature>
<evidence type="ECO:0000256" key="2">
    <source>
        <dbReference type="ARBA" id="ARBA00022801"/>
    </source>
</evidence>
<comment type="caution">
    <text evidence="5">The sequence shown here is derived from an EMBL/GenBank/DDBJ whole genome shotgun (WGS) entry which is preliminary data.</text>
</comment>
<gene>
    <name evidence="5" type="ORF">ACFQ2K_05780</name>
</gene>
<dbReference type="PROSITE" id="PS00383">
    <property type="entry name" value="TYR_PHOSPHATASE_1"/>
    <property type="match status" value="1"/>
</dbReference>
<dbReference type="PANTHER" id="PTHR16222">
    <property type="entry name" value="ADP-RIBOSYLGLYCOHYDROLASE"/>
    <property type="match status" value="1"/>
</dbReference>
<name>A0ABW2WQZ3_9ACTN</name>
<dbReference type="InterPro" id="IPR050792">
    <property type="entry name" value="ADP-ribosylglycohydrolase"/>
</dbReference>
<dbReference type="Proteomes" id="UP001596915">
    <property type="component" value="Unassembled WGS sequence"/>
</dbReference>
<dbReference type="InterPro" id="IPR000387">
    <property type="entry name" value="Tyr_Pase_dom"/>
</dbReference>
<evidence type="ECO:0000256" key="3">
    <source>
        <dbReference type="SAM" id="MobiDB-lite"/>
    </source>
</evidence>
<proteinExistence type="inferred from homology"/>
<dbReference type="Gene3D" id="1.10.4080.10">
    <property type="entry name" value="ADP-ribosylation/Crystallin J1"/>
    <property type="match status" value="1"/>
</dbReference>
<feature type="domain" description="Tyrosine specific protein phosphatases" evidence="4">
    <location>
        <begin position="335"/>
        <end position="372"/>
    </location>
</feature>
<dbReference type="InterPro" id="IPR036705">
    <property type="entry name" value="Ribosyl_crysJ1_sf"/>
</dbReference>
<organism evidence="5 6">
    <name type="scientific">Streptomyces sanglieri</name>
    <dbReference type="NCBI Taxonomy" id="193460"/>
    <lineage>
        <taxon>Bacteria</taxon>
        <taxon>Bacillati</taxon>
        <taxon>Actinomycetota</taxon>
        <taxon>Actinomycetes</taxon>
        <taxon>Kitasatosporales</taxon>
        <taxon>Streptomycetaceae</taxon>
        <taxon>Streptomyces</taxon>
    </lineage>
</organism>
<dbReference type="SUPFAM" id="SSF52799">
    <property type="entry name" value="(Phosphotyrosine protein) phosphatases II"/>
    <property type="match status" value="1"/>
</dbReference>
<keyword evidence="6" id="KW-1185">Reference proteome</keyword>